<organismHost>
    <name type="scientific">Ornithodoros moubata</name>
    <name type="common">Soft tick</name>
    <name type="synonym">Argasid tick</name>
    <dbReference type="NCBI Taxonomy" id="6938"/>
</organismHost>
<reference evidence="22" key="18">
    <citation type="submission" date="2020-12" db="EMBL/GenBank/DDBJ databases">
        <authorList>
            <person name="Mileto P."/>
            <person name="Neave M."/>
            <person name="Williams D."/>
            <person name="Stevens V."/>
        </authorList>
    </citation>
    <scope>NUCLEOTIDE SEQUENCE</scope>
    <source>
        <strain evidence="22">ASFV/Timor-Leste/2019/1</strain>
    </source>
</reference>
<dbReference type="EMBL" id="MT496893">
    <property type="protein sequence ID" value="QLF78562.1"/>
    <property type="molecule type" value="Genomic_DNA"/>
</dbReference>
<dbReference type="EMBL" id="MW306190">
    <property type="protein sequence ID" value="QUQ60139.1"/>
    <property type="molecule type" value="Genomic_DNA"/>
</dbReference>
<dbReference type="EMBL" id="FR682468">
    <property type="protein sequence ID" value="CAD2068394.1"/>
    <property type="molecule type" value="Genomic_DNA"/>
</dbReference>
<dbReference type="RefSeq" id="YP_009927156.1">
    <property type="nucleotide sequence ID" value="NC_044959.2"/>
</dbReference>
<dbReference type="Proteomes" id="UP000594088">
    <property type="component" value="Segment"/>
</dbReference>
<dbReference type="KEGG" id="vg:59226903"/>
<dbReference type="EMBL" id="MK628478">
    <property type="protein sequence ID" value="QEY87839.1"/>
    <property type="molecule type" value="Genomic_DNA"/>
</dbReference>
<reference evidence="16" key="14">
    <citation type="journal article" date="2020" name="Viruses">
        <title>The Spillover of African Swine Fever in Western Poland Revealed Its Estimated Origin on the Basis of O174L, K145R, MGF 505-5R and IGR I73R/I329L Genomic Sequences.</title>
        <authorList>
            <person name="Mazur-Panasiuk N."/>
            <person name="Walczak M."/>
            <person name="Juszkiewicz M."/>
            <person name="Wozniakowski G."/>
        </authorList>
    </citation>
    <scope>NUCLEOTIDE SEQUENCE [LARGE SCALE GENOMIC DNA]</scope>
    <source>
        <strain evidence="18">Pol17_31177_O81</strain>
        <strain evidence="16">Pol17_55892_C754</strain>
        <strain evidence="17">Pol18_28298_O111</strain>
        <strain evidence="19">Pol19_53050_C1959/19</strain>
    </source>
</reference>
<reference evidence="11 33" key="2">
    <citation type="journal article" date="2017" name="Transbound. Emerg. Dis.">
        <title>Experimental Infection of Domestic Pigs with African Swine Fever Virus Lithuania 2014 Genotype II Field Isolate.</title>
        <authorList>
            <person name="Gallardo C."/>
            <person name="Soler A."/>
            <person name="Nieto R."/>
            <person name="Cano C."/>
            <person name="Pelayo V."/>
            <person name="Sanchez M.A."/>
            <person name="Pridotkas G."/>
            <person name="Fernandez-Pinero J."/>
            <person name="Briones V."/>
            <person name="Arias M."/>
        </authorList>
    </citation>
    <scope>NUCLEOTIDE SEQUENCE [LARGE SCALE GENOMIC DNA]</scope>
    <source>
        <strain evidence="11">ASFV/LT14/1490</strain>
    </source>
</reference>
<dbReference type="EMBL" id="MT847622">
    <property type="protein sequence ID" value="QOW03008.1"/>
    <property type="molecule type" value="Genomic_DNA"/>
</dbReference>
<dbReference type="Proteomes" id="UP000675950">
    <property type="component" value="Segment"/>
</dbReference>
<dbReference type="Proteomes" id="UP000595256">
    <property type="component" value="Segment"/>
</dbReference>
<evidence type="ECO:0000313" key="12">
    <source>
        <dbReference type="EMBL" id="QGJ83395.1"/>
    </source>
</evidence>
<dbReference type="EMBL" id="MK543947">
    <property type="protein sequence ID" value="QED90476.1"/>
    <property type="molecule type" value="Genomic_DNA"/>
</dbReference>
<evidence type="ECO:0000313" key="24">
    <source>
        <dbReference type="EMBL" id="QUQ60318.1"/>
    </source>
</evidence>
<dbReference type="EMBL" id="MT847621">
    <property type="protein sequence ID" value="QOW02822.1"/>
    <property type="molecule type" value="Genomic_DNA"/>
</dbReference>
<evidence type="ECO:0000313" key="17">
    <source>
        <dbReference type="EMBL" id="QOW02822.1"/>
    </source>
</evidence>
<dbReference type="Proteomes" id="UP000422299">
    <property type="component" value="Segment"/>
</dbReference>
<dbReference type="Proteomes" id="UP000291821">
    <property type="component" value="Segment"/>
</dbReference>
<dbReference type="EMBL" id="MW306191">
    <property type="protein sequence ID" value="QUQ60318.1"/>
    <property type="molecule type" value="Genomic_DNA"/>
</dbReference>
<evidence type="ECO:0000313" key="26">
    <source>
        <dbReference type="EMBL" id="SPS73456.1"/>
    </source>
</evidence>
<organismHost>
    <name type="scientific">Potamochoerus larvatus</name>
    <name type="common">Bushpig</name>
    <dbReference type="NCBI Taxonomy" id="273792"/>
</organismHost>
<evidence type="ECO:0000313" key="22">
    <source>
        <dbReference type="EMBL" id="QTE18915.1"/>
    </source>
</evidence>
<evidence type="ECO:0000313" key="7">
    <source>
        <dbReference type="EMBL" id="QBH90521.1"/>
    </source>
</evidence>
<evidence type="ECO:0000313" key="21">
    <source>
        <dbReference type="EMBL" id="QST88117.1"/>
    </source>
</evidence>
<dbReference type="EMBL" id="MT459800">
    <property type="protein sequence ID" value="QPB67559.1"/>
    <property type="molecule type" value="Genomic_DNA"/>
</dbReference>
<evidence type="ECO:0000313" key="30">
    <source>
        <dbReference type="Proteomes" id="UP000141072"/>
    </source>
</evidence>
<dbReference type="GeneID" id="59226903"/>
<dbReference type="EMBL" id="LR722599">
    <property type="protein sequence ID" value="VVW94064.1"/>
    <property type="molecule type" value="Genomic_DNA"/>
</dbReference>
<dbReference type="Proteomes" id="UP000324915">
    <property type="component" value="Segment"/>
</dbReference>
<evidence type="ECO:0000313" key="14">
    <source>
        <dbReference type="EMBL" id="QIA61447.1"/>
    </source>
</evidence>
<dbReference type="Proteomes" id="UP000664916">
    <property type="component" value="Segment"/>
</dbReference>
<reference evidence="10 32" key="8">
    <citation type="journal article" date="2019" name="Transbound. Emerg. Dis.">
        <title>Newly emerged African swine fever virus strain Belgium/Etalle/wb/2018 : complete genomic sequence and comparative analysis with reference p72 genotype II strains.</title>
        <authorList>
            <person name="Gilliaux G."/>
            <person name="Garigliany M."/>
            <person name="Licoppe A."/>
            <person name="Paternostre J."/>
            <person name="Lesenfants C."/>
            <person name="Linden A."/>
            <person name="Desmecht D."/>
        </authorList>
    </citation>
    <scope>NUCLEOTIDE SEQUENCE [LARGE SCALE GENOMIC DNA]</scope>
    <source>
        <strain evidence="10 32">Belgium/Etalle/wb/2018</strain>
    </source>
</reference>
<dbReference type="EMBL" id="MT847623">
    <property type="protein sequence ID" value="QOW03194.1"/>
    <property type="molecule type" value="Genomic_DNA"/>
</dbReference>
<dbReference type="EMBL" id="LR813622">
    <property type="protein sequence ID" value="CAD0059483.1"/>
    <property type="molecule type" value="Genomic_DNA"/>
</dbReference>
<dbReference type="Proteomes" id="UP000678137">
    <property type="component" value="Segment"/>
</dbReference>
<dbReference type="Proteomes" id="UP000593931">
    <property type="component" value="Segment"/>
</dbReference>
<dbReference type="EMBL" id="MW396979">
    <property type="protein sequence ID" value="QTE18915.1"/>
    <property type="molecule type" value="Genomic_DNA"/>
</dbReference>
<dbReference type="Proteomes" id="UP000515749">
    <property type="component" value="Chromosome"/>
</dbReference>
<dbReference type="EMBL" id="LR536725">
    <property type="protein sequence ID" value="VFV47966.1"/>
    <property type="molecule type" value="Genomic_DNA"/>
</dbReference>
<reference evidence="23" key="19">
    <citation type="journal article" date="2021" name="Pathogens">
        <title>Comparative Analysis of Full Genome Sequences of African Swine Fever Virus Isolates Taken from Wild Boars in Russia in 2019.</title>
        <authorList>
            <person name="Mazloum A."/>
            <person name="van Schalkwyk A."/>
            <person name="Shotin A."/>
            <person name="Igolkin A."/>
            <person name="Shevchenko I."/>
            <person name="Gruzdev K.N."/>
            <person name="Vlasova N."/>
        </authorList>
    </citation>
    <scope>NUCLEOTIDE SEQUENCE</scope>
    <source>
        <strain evidence="23">ASFV/Amur 19/WB-6905</strain>
        <strain evidence="24">ASFV/Primorsky 19/WB-6723</strain>
        <strain evidence="25">ASFV/Ulyanovsk 19/WB-5699</strain>
    </source>
</reference>
<evidence type="ECO:0000313" key="19">
    <source>
        <dbReference type="EMBL" id="QOW03194.1"/>
    </source>
</evidence>
<evidence type="ECO:0000313" key="16">
    <source>
        <dbReference type="EMBL" id="QOW02633.1"/>
    </source>
</evidence>
<reference evidence="1" key="7">
    <citation type="journal article" date="2019" name="Transbound. Emerg. Dis.">
        <title>Genome comparison of African swine fever virus China/2018/AnhuiXCGQ strain and related European p72 Genotype II strains.</title>
        <authorList>
            <person name="Bao J."/>
            <person name="Wang Q."/>
            <person name="Lin P."/>
            <person name="Liu C."/>
            <person name="Li L."/>
            <person name="Wu X."/>
            <person name="Chi T."/>
            <person name="Xu T."/>
            <person name="Ge S."/>
            <person name="Liu Y."/>
            <person name="Li J."/>
            <person name="Wang S."/>
            <person name="Qu H."/>
            <person name="Jin T."/>
            <person name="Wang Z."/>
        </authorList>
    </citation>
    <scope>NUCLEOTIDE SEQUENCE [LARGE SCALE GENOMIC DNA]</scope>
    <source>
        <strain evidence="1">China/2018/AnhuiXCGQ</strain>
    </source>
</reference>
<reference evidence="9 31" key="10">
    <citation type="submission" date="2019-03" db="EMBL/GenBank/DDBJ databases">
        <title>Genome comparison of African swine fever virus ASFV-wbBS01 strain and different from ASFV-SY18 from domestic pig.</title>
        <authorList>
            <person name="Zhaowen R."/>
            <person name="Huancheng G."/>
            <person name="Changchun T."/>
        </authorList>
    </citation>
    <scope>NUCLEOTIDE SEQUENCE [LARGE SCALE GENOMIC DNA]</scope>
    <source>
        <strain evidence="9">ASFV-wbBS01</strain>
    </source>
</reference>
<evidence type="ECO:0000313" key="28">
    <source>
        <dbReference type="EMBL" id="VVW94064.1"/>
    </source>
</evidence>
<reference evidence="5 30" key="1">
    <citation type="journal article" date="2011" name="Emerg. Infect. Dis.">
        <title>Genomic analysis of highly virulent Georgia 2007/1 isolate of African swine fever virus.</title>
        <authorList>
            <person name="Chapman D.A."/>
            <person name="Darby A.C."/>
            <person name="Da Silva M."/>
            <person name="Upton C."/>
            <person name="Radford A.D."/>
            <person name="Dixon L.K."/>
        </authorList>
    </citation>
    <scope>NUCLEOTIDE SEQUENCE [LARGE SCALE GENOMIC DNA]</scope>
    <source>
        <strain evidence="5">ASFV Georgia 2007/1</strain>
    </source>
</reference>
<reference evidence="15 36" key="16">
    <citation type="submission" date="2020-05" db="EMBL/GenBank/DDBJ databases">
        <authorList>
            <person name="Zhang G."/>
            <person name="Li S."/>
            <person name="Lu G."/>
            <person name="Wang H."/>
            <person name="Zhou P."/>
            <person name="Ou J."/>
            <person name="Ji J."/>
            <person name="Ren Z."/>
            <person name="Cai S."/>
        </authorList>
    </citation>
    <scope>NUCLEOTIDE SEQUENCE [LARGE SCALE GENOMIC DNA]</scope>
    <source>
        <strain evidence="15">GZ201801</strain>
    </source>
</reference>
<organismHost>
    <name type="scientific">Ornithodoros</name>
    <name type="common">relapsing fever ticks</name>
    <dbReference type="NCBI Taxonomy" id="6937"/>
</organismHost>
<reference evidence="7" key="5">
    <citation type="journal article" date="2019" name="Emerg. Microbes Infect.">
        <title>Genome sequences derived from pig and dried blood pig feed samples provide important insights into the transmission of African swine fever virus in China in 2018.</title>
        <authorList>
            <person name="Wen X."/>
            <person name="He X."/>
            <person name="Zhang X."/>
            <person name="Zhang X."/>
            <person name="Liu L."/>
            <person name="Guan Y."/>
            <person name="Zhang Y."/>
            <person name="Bu Z."/>
        </authorList>
    </citation>
    <scope>NUCLEOTIDE SEQUENCE [LARGE SCALE GENOMIC DNA]</scope>
    <source>
        <strain evidence="8">DB/LN/2018</strain>
        <strain evidence="7">Pig/HLJ/2018</strain>
    </source>
</reference>
<dbReference type="EMBL" id="MH910496">
    <property type="protein sequence ID" value="AZP54301.1"/>
    <property type="molecule type" value="Genomic_DNA"/>
</dbReference>
<reference evidence="20 37" key="15">
    <citation type="submission" date="2020-05" db="EMBL/GenBank/DDBJ databases">
        <title>Comparative Analysis of Full Genome Sequences of African Swine Fever Virus isolates in Russia in 2019.</title>
        <authorList>
            <person name="Mazloum A."/>
            <person name="Vlasova N.N."/>
        </authorList>
    </citation>
    <scope>NUCLEOTIDE SEQUENCE [LARGE SCALE GENOMIC DNA]</scope>
    <source>
        <strain evidence="20">ASFV/Kabardino-Balkaria 19/WB-964</strain>
    </source>
</reference>
<dbReference type="EMBL" id="LS478113">
    <property type="protein sequence ID" value="SPS73456.1"/>
    <property type="molecule type" value="Genomic_DNA"/>
</dbReference>
<dbReference type="Proteomes" id="UP000680325">
    <property type="component" value="Segment"/>
</dbReference>
<evidence type="ECO:0000313" key="37">
    <source>
        <dbReference type="Proteomes" id="UP000594604"/>
    </source>
</evidence>
<evidence type="ECO:0000313" key="4">
    <source>
        <dbReference type="EMBL" id="CAD0059483.1"/>
    </source>
</evidence>
<reference evidence="12 34" key="6">
    <citation type="journal article" date="2019" name="Sci. China Life Sci.">
        <title>Nanopore sequencing of African swine fever virus.</title>
        <authorList>
            <person name="Jia L."/>
            <person name="Jiang M."/>
            <person name="Wu K."/>
            <person name="Hu J."/>
            <person name="Wang Y."/>
            <person name="Quan W."/>
            <person name="Hao M."/>
            <person name="Liu H."/>
            <person name="Wei H."/>
            <person name="Fan W."/>
            <person name="Liu W."/>
            <person name="Hu R."/>
            <person name="Wang D."/>
            <person name="Li J."/>
            <person name="Chen J."/>
            <person name="Liu D."/>
        </authorList>
    </citation>
    <scope>NUCLEOTIDE SEQUENCE [LARGE SCALE GENOMIC DNA]</scope>
    <source>
        <strain evidence="12 34">ASFV/pig/China/CAS19-01/2019</strain>
    </source>
</reference>
<dbReference type="EMBL" id="MK333180">
    <property type="protein sequence ID" value="QBH90521.1"/>
    <property type="molecule type" value="Genomic_DNA"/>
</dbReference>
<proteinExistence type="predicted"/>
<accession>A0A2X0RU77</accession>
<dbReference type="Proteomes" id="UP000510925">
    <property type="component" value="Segment"/>
</dbReference>
<dbReference type="EMBL" id="LR722600">
    <property type="protein sequence ID" value="VVW94071.1"/>
    <property type="molecule type" value="Genomic_DNA"/>
</dbReference>
<dbReference type="EMBL" id="MN172368">
    <property type="protein sequence ID" value="QGJ83395.1"/>
    <property type="molecule type" value="Genomic_DNA"/>
</dbReference>
<dbReference type="Proteomes" id="UP000671820">
    <property type="component" value="Segment"/>
</dbReference>
<dbReference type="SMR" id="A0A2X0RU77"/>
<dbReference type="Proteomes" id="UP000345145">
    <property type="component" value="Segment"/>
</dbReference>
<evidence type="ECO:0000313" key="27">
    <source>
        <dbReference type="EMBL" id="VFV47966.1"/>
    </source>
</evidence>
<evidence type="ECO:0000313" key="9">
    <source>
        <dbReference type="EMBL" id="QDL88064.1"/>
    </source>
</evidence>
<dbReference type="EMBL" id="LR899193">
    <property type="protein sequence ID" value="CAD7112544.1"/>
    <property type="molecule type" value="Genomic_DNA"/>
</dbReference>
<reference evidence="21" key="21">
    <citation type="submission" date="2021-02" db="EMBL/GenBank/DDBJ databases">
        <authorList>
            <person name="Sun E.C."/>
            <person name="Zhang Z.J."/>
            <person name="Wang Z.L."/>
            <person name="He X.J."/>
            <person name="Zhao D.M."/>
            <person name="Bu Z.G."/>
        </authorList>
    </citation>
    <scope>NUCLEOTIDE SEQUENCE</scope>
    <source>
        <strain evidence="21">Pig/Heilongjiang/HRB1/2020</strain>
    </source>
</reference>
<dbReference type="Proteomes" id="UP000594604">
    <property type="component" value="Segment"/>
</dbReference>
<reference evidence="14" key="12">
    <citation type="submission" date="2019-05" db="EMBL/GenBank/DDBJ databases">
        <title>Genome Sequences of Two African Swine Fever Virus Genotype II Isolates from wild boar in China.</title>
        <authorList>
            <person name="Ren Z."/>
            <person name="Guo H."/>
            <person name="Tu C."/>
        </authorList>
    </citation>
    <scope>NUCLEOTIDE SEQUENCE</scope>
    <source>
        <strain evidence="14">CN/2019/InnerMongolia-AES01</strain>
    </source>
</reference>
<dbReference type="EMBL" id="MK940252">
    <property type="protein sequence ID" value="QIA61447.1"/>
    <property type="molecule type" value="Genomic_DNA"/>
</dbReference>
<dbReference type="EMBL" id="MT847620">
    <property type="protein sequence ID" value="QOW02633.1"/>
    <property type="molecule type" value="Genomic_DNA"/>
</dbReference>
<organism evidence="26">
    <name type="scientific">African swine fever virus</name>
    <name type="common">ASFV</name>
    <dbReference type="NCBI Taxonomy" id="10497"/>
    <lineage>
        <taxon>Viruses</taxon>
        <taxon>Varidnaviria</taxon>
        <taxon>Bamfordvirae</taxon>
        <taxon>Nucleocytoviricota</taxon>
        <taxon>Pokkesviricetes</taxon>
        <taxon>Asfuvirales</taxon>
        <taxon>Asfarviridae</taxon>
        <taxon>Asfivirus</taxon>
        <taxon>Asfivirus haemorrhagiae</taxon>
    </lineage>
</organism>
<evidence type="ECO:0000313" key="29">
    <source>
        <dbReference type="EMBL" id="VVW94071.1"/>
    </source>
</evidence>
<evidence type="ECO:0000313" key="31">
    <source>
        <dbReference type="Proteomes" id="UP000316600"/>
    </source>
</evidence>
<evidence type="ECO:0000313" key="11">
    <source>
        <dbReference type="EMBL" id="QEY87839.1"/>
    </source>
</evidence>
<dbReference type="EMBL" id="MK128995">
    <property type="protein sequence ID" value="AYW34005.1"/>
    <property type="molecule type" value="Genomic_DNA"/>
</dbReference>
<organismHost>
    <name type="scientific">Phacochoerus aethiopicus</name>
    <name type="common">Warthog</name>
    <dbReference type="NCBI Taxonomy" id="85517"/>
</organismHost>
<evidence type="ECO:0000313" key="1">
    <source>
        <dbReference type="EMBL" id="AYW34005.1"/>
    </source>
</evidence>
<dbReference type="EMBL" id="MW306192">
    <property type="protein sequence ID" value="QUQ60499.1"/>
    <property type="molecule type" value="Genomic_DNA"/>
</dbReference>
<dbReference type="EMBL" id="MK333181">
    <property type="protein sequence ID" value="QBH90706.1"/>
    <property type="molecule type" value="Genomic_DNA"/>
</dbReference>
<dbReference type="Proteomes" id="UP000325567">
    <property type="component" value="Segment"/>
</dbReference>
<reference evidence="13 35" key="9">
    <citation type="journal article" date="2019" name="Viruses">
        <title>A Simple Method for Sample Preparation to Facilitate Efficient Whole-Genome Sequencing of African Swine Fever Virus.</title>
        <authorList>
            <person name="Olasz F."/>
            <person name="Meszaros I."/>
            <person name="Marton S."/>
            <person name="Kajan G.L."/>
            <person name="Tamas V."/>
            <person name="Locsmandi G."/>
            <person name="Magyar T."/>
            <person name="Balint A."/>
            <person name="Banyai K."/>
            <person name="Zadori Z."/>
        </authorList>
    </citation>
    <scope>NUCLEOTIDE SEQUENCE [LARGE SCALE GENOMIC DNA]</scope>
    <source>
        <strain evidence="13 35">ASFV_HU_2018</strain>
    </source>
</reference>
<dbReference type="Proteomes" id="UP000316600">
    <property type="component" value="Segment"/>
</dbReference>
<evidence type="ECO:0000313" key="10">
    <source>
        <dbReference type="EMBL" id="QED90476.1"/>
    </source>
</evidence>
<reference evidence="26" key="4">
    <citation type="submission" date="2018-04" db="EMBL/GenBank/DDBJ databases">
        <authorList>
            <consortium name="IVD NGS Lab"/>
        </authorList>
    </citation>
    <scope>NUCLEOTIDE SEQUENCE [LARGE SCALE GENOMIC DNA]</scope>
    <source>
        <strain evidence="27">ASFV Belgium 2018/1</strain>
        <strain evidence="29">ASFV CzechRepublic 2017/1</strain>
        <strain evidence="5">ASFV Georgia 2007/1</strain>
        <strain evidence="6">ASFV Germany 2020/1</strain>
        <strain evidence="28">ASFV Moldova 2017/1</strain>
        <strain evidence="26">Estonia 2014</strain>
    </source>
</reference>
<dbReference type="Proteomes" id="UP000141072">
    <property type="component" value="Segment"/>
</dbReference>
<gene>
    <name evidence="26" type="primary">ASFV G ACD 00600 CDS</name>
    <name evidence="13" type="synonym">ASFV G ACD 00600</name>
    <name evidence="9" type="synonym">ASFV_Ch_ACD_00600</name>
    <name evidence="1" type="synonym">ASFV_G_ACD_00600</name>
    <name evidence="2" type="ORF">ASFV-Georgia_4-057</name>
</gene>
<dbReference type="Proteomes" id="UP000307568">
    <property type="component" value="Segment"/>
</dbReference>
<organismHost>
    <name type="scientific">Sus scrofa</name>
    <name type="common">Pig</name>
    <dbReference type="NCBI Taxonomy" id="9823"/>
</organismHost>
<dbReference type="Proteomes" id="UP000428265">
    <property type="component" value="Segment"/>
</dbReference>
<evidence type="ECO:0000313" key="33">
    <source>
        <dbReference type="Proteomes" id="UP000326051"/>
    </source>
</evidence>
<evidence type="ECO:0000313" key="6">
    <source>
        <dbReference type="EMBL" id="CAD7112544.1"/>
    </source>
</evidence>
<evidence type="ECO:0000313" key="34">
    <source>
        <dbReference type="Proteomes" id="UP000422299"/>
    </source>
</evidence>
<dbReference type="Proteomes" id="UP000593778">
    <property type="component" value="Segment"/>
</dbReference>
<evidence type="ECO:0000313" key="20">
    <source>
        <dbReference type="EMBL" id="QPB67559.1"/>
    </source>
</evidence>
<reference evidence="21" key="20">
    <citation type="journal article" date="2021" name="Sci. China Life Sci.">
        <title>Emergence and prevalence of naturally occurring lower virulent African swine fever viruses in domestic pigs in China in 2020.</title>
        <authorList>
            <person name="Sun E."/>
            <person name="Zhang Z."/>
            <person name="Wang Z."/>
            <person name="He X."/>
            <person name="Zhang X."/>
            <person name="Wang L."/>
            <person name="Wang W."/>
            <person name="Huang L."/>
            <person name="Xi F."/>
            <person name="Huangfu H."/>
            <person name="Tsegay G."/>
            <person name="Huo H."/>
            <person name="Sun J."/>
            <person name="Tian Z."/>
            <person name="Xia W."/>
            <person name="Yu X."/>
            <person name="Li F."/>
            <person name="Liu R."/>
            <person name="Guan Y."/>
            <person name="Zhao D."/>
            <person name="Bu Z."/>
        </authorList>
    </citation>
    <scope>NUCLEOTIDE SEQUENCE</scope>
    <source>
        <strain evidence="21">Pig/Heilongjiang/HRB1/2020</strain>
    </source>
</reference>
<evidence type="ECO:0000313" key="23">
    <source>
        <dbReference type="EMBL" id="QUQ60139.1"/>
    </source>
</evidence>
<evidence type="ECO:0000313" key="2">
    <source>
        <dbReference type="EMBL" id="AZP54121.1"/>
    </source>
</evidence>
<dbReference type="Proteomes" id="UP000593631">
    <property type="component" value="Segment"/>
</dbReference>
<dbReference type="EMBL" id="MN715134">
    <property type="protein sequence ID" value="QGV56979.1"/>
    <property type="molecule type" value="Genomic_DNA"/>
</dbReference>
<sequence>MSGFMNSLRKCIGNINSHLEGFMRTYLLRIIRKIKPTTQPSIEDDHYKCL</sequence>
<evidence type="ECO:0000313" key="36">
    <source>
        <dbReference type="Proteomes" id="UP000510925"/>
    </source>
</evidence>
<evidence type="ECO:0000313" key="35">
    <source>
        <dbReference type="Proteomes" id="UP000428265"/>
    </source>
</evidence>
<reference evidence="4" key="17">
    <citation type="submission" date="2020-06" db="EMBL/GenBank/DDBJ databases">
        <authorList>
            <person name="Domelevo Entfellner J.-B."/>
        </authorList>
    </citation>
    <scope>NUCLEOTIDE SEQUENCE [LARGE SCALE GENOMIC DNA]</scope>
    <source>
        <strain evidence="4">Tanzania/Rukwa/2017/1</strain>
    </source>
</reference>
<reference evidence="11" key="11">
    <citation type="submission" date="2019-03" db="EMBL/GenBank/DDBJ databases">
        <authorList>
            <person name="Cano-Gomez C."/>
            <person name="Arias M."/>
            <person name="Gallardo C."/>
            <person name="Fernandez-Pinero J."/>
        </authorList>
    </citation>
    <scope>NUCLEOTIDE SEQUENCE</scope>
    <source>
        <strain evidence="11">ASFV/LT14/1490</strain>
    </source>
</reference>
<dbReference type="Proteomes" id="UP000290386">
    <property type="component" value="Segment"/>
</dbReference>
<evidence type="ECO:0000313" key="3">
    <source>
        <dbReference type="EMBL" id="AZP54301.1"/>
    </source>
</evidence>
<evidence type="ECO:0000313" key="18">
    <source>
        <dbReference type="EMBL" id="QOW03008.1"/>
    </source>
</evidence>
<dbReference type="Proteomes" id="UP000326051">
    <property type="component" value="Segment"/>
</dbReference>
<dbReference type="Proteomes" id="UP000327056">
    <property type="component" value="Segment"/>
</dbReference>
<evidence type="ECO:0000313" key="32">
    <source>
        <dbReference type="Proteomes" id="UP000324915"/>
    </source>
</evidence>
<reference evidence="2" key="3">
    <citation type="journal article" date="2018" name="Virol. J.">
        <title>Intra-epidemic genome variation in highly pathogenic African swine fever virus (ASFV) from the country of Georgia.</title>
        <authorList>
            <person name="Farlow J."/>
            <person name="Donduashvili M."/>
            <person name="Kokhreidze M."/>
            <person name="Kotorashvili A."/>
            <person name="Vepkhvadze N.G."/>
            <person name="Kotaria N."/>
            <person name="Gulbani A."/>
        </authorList>
    </citation>
    <scope>NUCLEOTIDE SEQUENCE</scope>
    <source>
        <strain evidence="2">Georgia 2008/1</strain>
        <strain evidence="3">Georgia 2008/2</strain>
    </source>
</reference>
<evidence type="ECO:0000313" key="15">
    <source>
        <dbReference type="EMBL" id="QLF78562.1"/>
    </source>
</evidence>
<dbReference type="Proteomes" id="UP000292678">
    <property type="component" value="Segment"/>
</dbReference>
<dbReference type="Proteomes" id="UP000267045">
    <property type="component" value="Segment"/>
</dbReference>
<evidence type="ECO:0000313" key="8">
    <source>
        <dbReference type="EMBL" id="QBH90706.1"/>
    </source>
</evidence>
<organismHost>
    <name type="scientific">Phacochoerus africanus</name>
    <name type="common">Warthog</name>
    <dbReference type="NCBI Taxonomy" id="41426"/>
</organismHost>
<dbReference type="EMBL" id="MH910495">
    <property type="protein sequence ID" value="AZP54121.1"/>
    <property type="molecule type" value="Genomic_DNA"/>
</dbReference>
<dbReference type="Proteomes" id="UP000594902">
    <property type="component" value="Segment"/>
</dbReference>
<reference evidence="14" key="13">
    <citation type="submission" date="2019-05" db="EMBL/GenBank/DDBJ databases">
        <title>Nanopore Sequencing as a Rapidly Deployable African swine fever Outbreak Tool.</title>
        <authorList>
            <person name="Ren Z."/>
            <person name="Guo H."/>
            <person name="Tu C."/>
            <person name="Yan X."/>
            <person name="He B."/>
        </authorList>
    </citation>
    <scope>NUCLEOTIDE SEQUENCE</scope>
    <source>
        <strain evidence="14">CN/2019/InnerMongolia-AES01</strain>
    </source>
</reference>
<protein>
    <submittedName>
        <fullName evidence="26">ASFV G ACD 00600 CDS protein</fullName>
    </submittedName>
    <submittedName>
        <fullName evidence="13">ASFV G ACD 00600 protein</fullName>
    </submittedName>
    <submittedName>
        <fullName evidence="2">ASFV-G-ACD-00600</fullName>
    </submittedName>
    <submittedName>
        <fullName evidence="9">ASFV_Ch_ACD_00600</fullName>
    </submittedName>
    <submittedName>
        <fullName evidence="1 15">ASFV_G_ACD_00600</fullName>
    </submittedName>
</protein>
<name>A0A2X0RU77_ASF</name>
<dbReference type="EMBL" id="MW656282">
    <property type="protein sequence ID" value="QST88117.1"/>
    <property type="molecule type" value="Genomic_DNA"/>
</dbReference>
<evidence type="ECO:0000313" key="25">
    <source>
        <dbReference type="EMBL" id="QUQ60499.1"/>
    </source>
</evidence>
<dbReference type="EMBL" id="MK645909">
    <property type="protein sequence ID" value="QDL88064.1"/>
    <property type="molecule type" value="Genomic_DNA"/>
</dbReference>
<evidence type="ECO:0000313" key="5">
    <source>
        <dbReference type="EMBL" id="CAD2068394.1"/>
    </source>
</evidence>
<evidence type="ECO:0000313" key="13">
    <source>
        <dbReference type="EMBL" id="QGV56979.1"/>
    </source>
</evidence>